<organism evidence="5 6">
    <name type="scientific">Hoeflea phototrophica (strain DSM 17068 / NCIMB 14078 / DFL-43)</name>
    <dbReference type="NCBI Taxonomy" id="411684"/>
    <lineage>
        <taxon>Bacteria</taxon>
        <taxon>Pseudomonadati</taxon>
        <taxon>Pseudomonadota</taxon>
        <taxon>Alphaproteobacteria</taxon>
        <taxon>Hyphomicrobiales</taxon>
        <taxon>Rhizobiaceae</taxon>
        <taxon>Hoeflea</taxon>
    </lineage>
</organism>
<protein>
    <submittedName>
        <fullName evidence="5">Protocatechuate 3,4-dioxygenase beta subunit</fullName>
        <ecNumber evidence="5">1.13.11.3</ecNumber>
    </submittedName>
</protein>
<dbReference type="AlphaFoldDB" id="A9DAH5"/>
<dbReference type="CDD" id="cd03459">
    <property type="entry name" value="3_4-PCD"/>
    <property type="match status" value="1"/>
</dbReference>
<dbReference type="EC" id="1.13.11.3" evidence="5"/>
<gene>
    <name evidence="5" type="ORF">HPDFL43_04326</name>
</gene>
<dbReference type="Proteomes" id="UP000004291">
    <property type="component" value="Chromosome"/>
</dbReference>
<dbReference type="EMBL" id="ABIA03000002">
    <property type="protein sequence ID" value="EDQ32742.1"/>
    <property type="molecule type" value="Genomic_DNA"/>
</dbReference>
<accession>A9DAH5</accession>
<evidence type="ECO:0000313" key="6">
    <source>
        <dbReference type="Proteomes" id="UP000004291"/>
    </source>
</evidence>
<dbReference type="InterPro" id="IPR015889">
    <property type="entry name" value="Intradiol_dOase_core"/>
</dbReference>
<feature type="domain" description="Intradiol ring-cleavage dioxygenases" evidence="4">
    <location>
        <begin position="53"/>
        <end position="191"/>
    </location>
</feature>
<keyword evidence="2 5" id="KW-0223">Dioxygenase</keyword>
<evidence type="ECO:0000259" key="4">
    <source>
        <dbReference type="Pfam" id="PF00775"/>
    </source>
</evidence>
<dbReference type="InterPro" id="IPR039387">
    <property type="entry name" value="3_4-PCD"/>
</dbReference>
<dbReference type="Pfam" id="PF00775">
    <property type="entry name" value="Dioxygenase_C"/>
    <property type="match status" value="1"/>
</dbReference>
<comment type="similarity">
    <text evidence="1">Belongs to the intradiol ring-cleavage dioxygenase family.</text>
</comment>
<dbReference type="InterPro" id="IPR006311">
    <property type="entry name" value="TAT_signal"/>
</dbReference>
<evidence type="ECO:0000256" key="3">
    <source>
        <dbReference type="ARBA" id="ARBA00023002"/>
    </source>
</evidence>
<dbReference type="Gene3D" id="2.60.130.10">
    <property type="entry name" value="Aromatic compound dioxygenase"/>
    <property type="match status" value="1"/>
</dbReference>
<dbReference type="InterPro" id="IPR000627">
    <property type="entry name" value="Intradiol_dOase_C"/>
</dbReference>
<evidence type="ECO:0000256" key="1">
    <source>
        <dbReference type="ARBA" id="ARBA00007825"/>
    </source>
</evidence>
<reference evidence="5 6" key="2">
    <citation type="submission" date="2012-06" db="EMBL/GenBank/DDBJ databases">
        <authorList>
            <person name="Fiebig A."/>
        </authorList>
    </citation>
    <scope>NUCLEOTIDE SEQUENCE [LARGE SCALE GENOMIC DNA]</scope>
    <source>
        <strain evidence="5 6">DFL-43</strain>
    </source>
</reference>
<dbReference type="SUPFAM" id="SSF49482">
    <property type="entry name" value="Aromatic compound dioxygenase"/>
    <property type="match status" value="1"/>
</dbReference>
<dbReference type="PANTHER" id="PTHR33711">
    <property type="entry name" value="DIOXYGENASE, PUTATIVE (AFU_ORTHOLOGUE AFUA_2G02910)-RELATED"/>
    <property type="match status" value="1"/>
</dbReference>
<dbReference type="OrthoDB" id="9805815at2"/>
<dbReference type="PANTHER" id="PTHR33711:SF9">
    <property type="entry name" value="PROTOCATECHUATE 3,4-DIOXYGENASE ALPHA CHAIN"/>
    <property type="match status" value="1"/>
</dbReference>
<dbReference type="PROSITE" id="PS51318">
    <property type="entry name" value="TAT"/>
    <property type="match status" value="1"/>
</dbReference>
<keyword evidence="6" id="KW-1185">Reference proteome</keyword>
<name>A9DAH5_HOEPD</name>
<dbReference type="STRING" id="411684.HPDFL43_04326"/>
<keyword evidence="3 5" id="KW-0560">Oxidoreductase</keyword>
<dbReference type="RefSeq" id="WP_007196656.1">
    <property type="nucleotide sequence ID" value="NZ_CM002917.1"/>
</dbReference>
<proteinExistence type="inferred from homology"/>
<evidence type="ECO:0000256" key="2">
    <source>
        <dbReference type="ARBA" id="ARBA00022964"/>
    </source>
</evidence>
<sequence>MTTPSLNRRGLIRRALALTGLGALAGLGGLAGLRAGLFGTPAAAANTTPSATEGPFYPTPSMRMADVDNDLVKVMGLVEEAGGEVITLKGRVLDADGAPREGLRVEIWQCDVNGKYMHPGDSRNVEYDTGFQGFGHDITGADGSYRFRTIKPTVYPGRTPHIHVKLFDGERELLTTQFYLADHPGNTRDRLFNRMSDTEKAKVSMVFSDSPEGPETTVDIVV</sequence>
<dbReference type="GO" id="GO:0018578">
    <property type="term" value="F:protocatechuate 3,4-dioxygenase activity"/>
    <property type="evidence" value="ECO:0007669"/>
    <property type="project" value="UniProtKB-EC"/>
</dbReference>
<evidence type="ECO:0000313" key="5">
    <source>
        <dbReference type="EMBL" id="EDQ32742.1"/>
    </source>
</evidence>
<dbReference type="HOGENOM" id="CLU_027719_5_2_5"/>
<comment type="caution">
    <text evidence="5">The sequence shown here is derived from an EMBL/GenBank/DDBJ whole genome shotgun (WGS) entry which is preliminary data.</text>
</comment>
<reference evidence="5 6" key="1">
    <citation type="submission" date="2007-10" db="EMBL/GenBank/DDBJ databases">
        <authorList>
            <person name="Wagner-Dobler I."/>
            <person name="Ferriera S."/>
            <person name="Johnson J."/>
            <person name="Kravitz S."/>
            <person name="Beeson K."/>
            <person name="Sutton G."/>
            <person name="Rogers Y.-H."/>
            <person name="Friedman R."/>
            <person name="Frazier M."/>
            <person name="Venter J.C."/>
        </authorList>
    </citation>
    <scope>NUCLEOTIDE SEQUENCE [LARGE SCALE GENOMIC DNA]</scope>
    <source>
        <strain evidence="5 6">DFL-43</strain>
    </source>
</reference>
<dbReference type="GO" id="GO:0008199">
    <property type="term" value="F:ferric iron binding"/>
    <property type="evidence" value="ECO:0007669"/>
    <property type="project" value="InterPro"/>
</dbReference>
<dbReference type="eggNOG" id="COG3485">
    <property type="taxonomic scope" value="Bacteria"/>
</dbReference>
<dbReference type="InterPro" id="IPR050770">
    <property type="entry name" value="Intradiol_RC_Dioxygenase"/>
</dbReference>